<comment type="subcellular location">
    <subcellularLocation>
        <location evidence="1">Cell membrane</location>
        <topology evidence="1">Single-pass type I membrane protein</topology>
    </subcellularLocation>
</comment>
<dbReference type="InterPro" id="IPR011009">
    <property type="entry name" value="Kinase-like_dom_sf"/>
</dbReference>
<gene>
    <name evidence="26" type="ORF">TIFTF001_033724</name>
</gene>
<dbReference type="SMART" id="SM00220">
    <property type="entry name" value="S_TKc"/>
    <property type="match status" value="1"/>
</dbReference>
<dbReference type="SUPFAM" id="SSF51110">
    <property type="entry name" value="alpha-D-mannose-specific plant lectins"/>
    <property type="match status" value="1"/>
</dbReference>
<evidence type="ECO:0000256" key="19">
    <source>
        <dbReference type="ARBA" id="ARBA00048679"/>
    </source>
</evidence>
<dbReference type="Proteomes" id="UP001187192">
    <property type="component" value="Unassembled WGS sequence"/>
</dbReference>
<feature type="domain" description="Bulb-type lectin" evidence="24">
    <location>
        <begin position="25"/>
        <end position="149"/>
    </location>
</feature>
<dbReference type="EMBL" id="BTGU01000190">
    <property type="protein sequence ID" value="GMN64669.1"/>
    <property type="molecule type" value="Genomic_DNA"/>
</dbReference>
<comment type="catalytic activity">
    <reaction evidence="19">
        <text>L-seryl-[protein] + ATP = O-phospho-L-seryl-[protein] + ADP + H(+)</text>
        <dbReference type="Rhea" id="RHEA:17989"/>
        <dbReference type="Rhea" id="RHEA-COMP:9863"/>
        <dbReference type="Rhea" id="RHEA-COMP:11604"/>
        <dbReference type="ChEBI" id="CHEBI:15378"/>
        <dbReference type="ChEBI" id="CHEBI:29999"/>
        <dbReference type="ChEBI" id="CHEBI:30616"/>
        <dbReference type="ChEBI" id="CHEBI:83421"/>
        <dbReference type="ChEBI" id="CHEBI:456216"/>
        <dbReference type="EC" id="2.7.11.1"/>
    </reaction>
</comment>
<proteinExistence type="predicted"/>
<evidence type="ECO:0000313" key="26">
    <source>
        <dbReference type="EMBL" id="GMN64669.1"/>
    </source>
</evidence>
<evidence type="ECO:0000259" key="22">
    <source>
        <dbReference type="PROSITE" id="PS50011"/>
    </source>
</evidence>
<dbReference type="PROSITE" id="PS00108">
    <property type="entry name" value="PROTEIN_KINASE_ST"/>
    <property type="match status" value="1"/>
</dbReference>
<dbReference type="Pfam" id="PF01453">
    <property type="entry name" value="B_lectin"/>
    <property type="match status" value="1"/>
</dbReference>
<dbReference type="PROSITE" id="PS50026">
    <property type="entry name" value="EGF_3"/>
    <property type="match status" value="1"/>
</dbReference>
<dbReference type="FunFam" id="1.10.510.10:FF:000060">
    <property type="entry name" value="G-type lectin S-receptor-like serine/threonine-protein kinase"/>
    <property type="match status" value="1"/>
</dbReference>
<dbReference type="AlphaFoldDB" id="A0AA88J7K4"/>
<evidence type="ECO:0000256" key="18">
    <source>
        <dbReference type="ARBA" id="ARBA00047899"/>
    </source>
</evidence>
<dbReference type="FunFam" id="2.90.10.10:FF:000003">
    <property type="entry name" value="G-type lectin S-receptor-like serine/threonine-protein kinase"/>
    <property type="match status" value="1"/>
</dbReference>
<evidence type="ECO:0000259" key="24">
    <source>
        <dbReference type="PROSITE" id="PS50927"/>
    </source>
</evidence>
<dbReference type="PANTHER" id="PTHR27002:SF1111">
    <property type="entry name" value="NON-SPECIFIC SERINE_THREONINE PROTEIN KINASE"/>
    <property type="match status" value="1"/>
</dbReference>
<feature type="domain" description="Apple" evidence="25">
    <location>
        <begin position="336"/>
        <end position="431"/>
    </location>
</feature>
<keyword evidence="27" id="KW-1185">Reference proteome</keyword>
<dbReference type="GO" id="GO:0031625">
    <property type="term" value="F:ubiquitin protein ligase binding"/>
    <property type="evidence" value="ECO:0007669"/>
    <property type="project" value="UniProtKB-ARBA"/>
</dbReference>
<evidence type="ECO:0000256" key="3">
    <source>
        <dbReference type="ARBA" id="ARBA00022475"/>
    </source>
</evidence>
<dbReference type="GO" id="GO:0005886">
    <property type="term" value="C:plasma membrane"/>
    <property type="evidence" value="ECO:0007669"/>
    <property type="project" value="UniProtKB-SubCell"/>
</dbReference>
<evidence type="ECO:0000259" key="23">
    <source>
        <dbReference type="PROSITE" id="PS50026"/>
    </source>
</evidence>
<dbReference type="GO" id="GO:0005524">
    <property type="term" value="F:ATP binding"/>
    <property type="evidence" value="ECO:0007669"/>
    <property type="project" value="UniProtKB-KW"/>
</dbReference>
<keyword evidence="14" id="KW-1133">Transmembrane helix</keyword>
<keyword evidence="13" id="KW-0067">ATP-binding</keyword>
<evidence type="ECO:0000256" key="7">
    <source>
        <dbReference type="ARBA" id="ARBA00022679"/>
    </source>
</evidence>
<accession>A0AA88J7K4</accession>
<evidence type="ECO:0000256" key="17">
    <source>
        <dbReference type="ARBA" id="ARBA00023180"/>
    </source>
</evidence>
<feature type="domain" description="Protein kinase" evidence="22">
    <location>
        <begin position="671"/>
        <end position="957"/>
    </location>
</feature>
<evidence type="ECO:0000256" key="4">
    <source>
        <dbReference type="ARBA" id="ARBA00022527"/>
    </source>
</evidence>
<dbReference type="InterPro" id="IPR001480">
    <property type="entry name" value="Bulb-type_lectin_dom"/>
</dbReference>
<evidence type="ECO:0000256" key="6">
    <source>
        <dbReference type="ARBA" id="ARBA00022553"/>
    </source>
</evidence>
<dbReference type="GO" id="GO:0030246">
    <property type="term" value="F:carbohydrate binding"/>
    <property type="evidence" value="ECO:0007669"/>
    <property type="project" value="UniProtKB-KW"/>
</dbReference>
<evidence type="ECO:0000256" key="8">
    <source>
        <dbReference type="ARBA" id="ARBA00022692"/>
    </source>
</evidence>
<comment type="caution">
    <text evidence="26">The sequence shown here is derived from an EMBL/GenBank/DDBJ whole genome shotgun (WGS) entry which is preliminary data.</text>
</comment>
<comment type="catalytic activity">
    <reaction evidence="18">
        <text>L-threonyl-[protein] + ATP = O-phospho-L-threonyl-[protein] + ADP + H(+)</text>
        <dbReference type="Rhea" id="RHEA:46608"/>
        <dbReference type="Rhea" id="RHEA-COMP:11060"/>
        <dbReference type="Rhea" id="RHEA-COMP:11605"/>
        <dbReference type="ChEBI" id="CHEBI:15378"/>
        <dbReference type="ChEBI" id="CHEBI:30013"/>
        <dbReference type="ChEBI" id="CHEBI:30616"/>
        <dbReference type="ChEBI" id="CHEBI:61977"/>
        <dbReference type="ChEBI" id="CHEBI:456216"/>
        <dbReference type="EC" id="2.7.11.1"/>
    </reaction>
</comment>
<dbReference type="InterPro" id="IPR008271">
    <property type="entry name" value="Ser/Thr_kinase_AS"/>
</dbReference>
<evidence type="ECO:0000256" key="2">
    <source>
        <dbReference type="ARBA" id="ARBA00012513"/>
    </source>
</evidence>
<keyword evidence="17" id="KW-0325">Glycoprotein</keyword>
<dbReference type="FunFam" id="3.30.200.20:FF:001037">
    <property type="entry name" value="Putative G-type lectin S-receptor-like serine/threonine-protein kinase"/>
    <property type="match status" value="1"/>
</dbReference>
<dbReference type="GO" id="GO:0048544">
    <property type="term" value="P:recognition of pollen"/>
    <property type="evidence" value="ECO:0007669"/>
    <property type="project" value="InterPro"/>
</dbReference>
<dbReference type="InterPro" id="IPR000719">
    <property type="entry name" value="Prot_kinase_dom"/>
</dbReference>
<dbReference type="Pfam" id="PF07714">
    <property type="entry name" value="PK_Tyr_Ser-Thr"/>
    <property type="match status" value="1"/>
</dbReference>
<name>A0AA88J7K4_FICCA</name>
<evidence type="ECO:0000313" key="27">
    <source>
        <dbReference type="Proteomes" id="UP001187192"/>
    </source>
</evidence>
<evidence type="ECO:0000256" key="1">
    <source>
        <dbReference type="ARBA" id="ARBA00004251"/>
    </source>
</evidence>
<dbReference type="PANTHER" id="PTHR27002">
    <property type="entry name" value="RECEPTOR-LIKE SERINE/THREONINE-PROTEIN KINASE SD1-8"/>
    <property type="match status" value="1"/>
</dbReference>
<dbReference type="InterPro" id="IPR036426">
    <property type="entry name" value="Bulb-type_lectin_dom_sf"/>
</dbReference>
<dbReference type="InterPro" id="IPR003609">
    <property type="entry name" value="Pan_app"/>
</dbReference>
<evidence type="ECO:0000256" key="21">
    <source>
        <dbReference type="SAM" id="SignalP"/>
    </source>
</evidence>
<dbReference type="CDD" id="cd00028">
    <property type="entry name" value="B_lectin"/>
    <property type="match status" value="1"/>
</dbReference>
<dbReference type="CDD" id="cd14066">
    <property type="entry name" value="STKc_IRAK"/>
    <property type="match status" value="1"/>
</dbReference>
<evidence type="ECO:0000259" key="25">
    <source>
        <dbReference type="PROSITE" id="PS50948"/>
    </source>
</evidence>
<dbReference type="GO" id="GO:0004674">
    <property type="term" value="F:protein serine/threonine kinase activity"/>
    <property type="evidence" value="ECO:0007669"/>
    <property type="project" value="UniProtKB-KW"/>
</dbReference>
<evidence type="ECO:0000256" key="9">
    <source>
        <dbReference type="ARBA" id="ARBA00022729"/>
    </source>
</evidence>
<organism evidence="26 27">
    <name type="scientific">Ficus carica</name>
    <name type="common">Common fig</name>
    <dbReference type="NCBI Taxonomy" id="3494"/>
    <lineage>
        <taxon>Eukaryota</taxon>
        <taxon>Viridiplantae</taxon>
        <taxon>Streptophyta</taxon>
        <taxon>Embryophyta</taxon>
        <taxon>Tracheophyta</taxon>
        <taxon>Spermatophyta</taxon>
        <taxon>Magnoliopsida</taxon>
        <taxon>eudicotyledons</taxon>
        <taxon>Gunneridae</taxon>
        <taxon>Pentapetalae</taxon>
        <taxon>rosids</taxon>
        <taxon>fabids</taxon>
        <taxon>Rosales</taxon>
        <taxon>Moraceae</taxon>
        <taxon>Ficeae</taxon>
        <taxon>Ficus</taxon>
    </lineage>
</organism>
<keyword evidence="11" id="KW-0547">Nucleotide-binding</keyword>
<dbReference type="SUPFAM" id="SSF56112">
    <property type="entry name" value="Protein kinase-like (PK-like)"/>
    <property type="match status" value="1"/>
</dbReference>
<feature type="chain" id="PRO_5041720285" description="non-specific serine/threonine protein kinase" evidence="21">
    <location>
        <begin position="23"/>
        <end position="989"/>
    </location>
</feature>
<dbReference type="SMART" id="SM00108">
    <property type="entry name" value="B_lectin"/>
    <property type="match status" value="1"/>
</dbReference>
<keyword evidence="5 20" id="KW-0245">EGF-like domain</keyword>
<feature type="signal peptide" evidence="21">
    <location>
        <begin position="1"/>
        <end position="22"/>
    </location>
</feature>
<keyword evidence="12" id="KW-0418">Kinase</keyword>
<evidence type="ECO:0000256" key="14">
    <source>
        <dbReference type="ARBA" id="ARBA00022989"/>
    </source>
</evidence>
<dbReference type="InterPro" id="IPR001245">
    <property type="entry name" value="Ser-Thr/Tyr_kinase_cat_dom"/>
</dbReference>
<evidence type="ECO:0000256" key="16">
    <source>
        <dbReference type="ARBA" id="ARBA00023157"/>
    </source>
</evidence>
<evidence type="ECO:0000256" key="10">
    <source>
        <dbReference type="ARBA" id="ARBA00022734"/>
    </source>
</evidence>
<dbReference type="PROSITE" id="PS50948">
    <property type="entry name" value="PAN"/>
    <property type="match status" value="1"/>
</dbReference>
<dbReference type="Gene3D" id="3.30.200.20">
    <property type="entry name" value="Phosphorylase Kinase, domain 1"/>
    <property type="match status" value="1"/>
</dbReference>
<feature type="domain" description="EGF-like" evidence="23">
    <location>
        <begin position="282"/>
        <end position="318"/>
    </location>
</feature>
<dbReference type="SMART" id="SM00473">
    <property type="entry name" value="PAN_AP"/>
    <property type="match status" value="1"/>
</dbReference>
<dbReference type="InterPro" id="IPR000742">
    <property type="entry name" value="EGF"/>
</dbReference>
<evidence type="ECO:0000256" key="13">
    <source>
        <dbReference type="ARBA" id="ARBA00022840"/>
    </source>
</evidence>
<dbReference type="CDD" id="cd01098">
    <property type="entry name" value="PAN_AP_plant"/>
    <property type="match status" value="1"/>
</dbReference>
<keyword evidence="4" id="KW-0723">Serine/threonine-protein kinase</keyword>
<reference evidence="26" key="1">
    <citation type="submission" date="2023-07" db="EMBL/GenBank/DDBJ databases">
        <title>draft genome sequence of fig (Ficus carica).</title>
        <authorList>
            <person name="Takahashi T."/>
            <person name="Nishimura K."/>
        </authorList>
    </citation>
    <scope>NUCLEOTIDE SEQUENCE</scope>
</reference>
<dbReference type="InterPro" id="IPR021820">
    <property type="entry name" value="S-locus_recpt_kinase_C"/>
</dbReference>
<evidence type="ECO:0000256" key="15">
    <source>
        <dbReference type="ARBA" id="ARBA00023136"/>
    </source>
</evidence>
<keyword evidence="15" id="KW-0472">Membrane</keyword>
<dbReference type="Pfam" id="PF08276">
    <property type="entry name" value="PAN_2"/>
    <property type="match status" value="1"/>
</dbReference>
<dbReference type="PROSITE" id="PS50011">
    <property type="entry name" value="PROTEIN_KINASE_DOM"/>
    <property type="match status" value="1"/>
</dbReference>
<dbReference type="InterPro" id="IPR000858">
    <property type="entry name" value="S_locus_glycoprot_dom"/>
</dbReference>
<dbReference type="Gene3D" id="2.90.10.10">
    <property type="entry name" value="Bulb-type lectin domain"/>
    <property type="match status" value="1"/>
</dbReference>
<sequence length="989" mass="110516">MLFISFLFCSFLLCTSFVCSSAEDTITFSSFLSDEAKGSLVSAGGVFELGFFTPNGSFDSRRYVGIWYYNSNPKTVVWVANRESPLSGTNGVFAVSKNGNLKVLNGIGKTYWSTNIAGSSQMNVTAKLLDSGNLVLSGEDRKDQSVRVLWQSFEDPTDTFLPGMMLDDNLVLTSWKSFDDPASGNFTFQQDQERKNQVIILRRSVKYWNSGVSGRFISLNEMPPAILYLLSNFSSKTVRNNSIPYLTPSLYINTRLVMSISGQIQHLLWNSHKVWSAIWAEPRDKCSVYNACGNFGSCYSKNNLVCKCLPGFKPISPNNWNTGDYSGGCARKTTTCGNNSKGDTFLDLKMMKVGNPDSQFNAKNEMECRTECLNNCQCQAYLYEEAEITQGSSACWIWSEELNNLQEEYGSEQNLHVRVAVSDIELTQRSCEACGTNLIPYPLSTGPKCGDPLYNSFYCNISDGQVNFETPSGTYRVTTINLDTRAFFIRIKDIDNCKNISSGNFLQLKQSLPFHMISGCNTNLANFSSELISKDGVEVEIAWIPPLEPICASPADCQDWPNSSCNATEDGKNRCRCNKKFRWDSMNSKCTREGGQSKKTGRGKMTLALTVIVIFINSKRSFEKNVVLQLHDSERRAKSFIESGRYKEDDTEGIEVPFFDLESILAATSYFSNANKLGQGGFGPVYKGGLPGGQEIAVKRLSSGSGQGHEEFKNEVLLIAKLQHRNLVRLLGFCVEAEERMLIYEYMANKSLDTFIFDRKLCMLLDWHMRFNIILGIARGLLYLHEDSRLRIIHRDLKTSNILLDQGMNPKISDFGLARIFGGNETAANTKRVVGTYGYMSPEYALDGLFSVKSDVFSFGVVVIEIISGKRNTGFYEPEQALSLLGYAWHLWKEEKALNLLEQTLCGNCKKEEYLKCINIGLLCVQEDPSDRPTMSKVVFMLGSETATLPTPKQPAFVVRRCPSSRASSSSKPETCSHNELTVTLEDGR</sequence>
<evidence type="ECO:0000256" key="11">
    <source>
        <dbReference type="ARBA" id="ARBA00022741"/>
    </source>
</evidence>
<keyword evidence="3" id="KW-1003">Cell membrane</keyword>
<dbReference type="Pfam" id="PF00954">
    <property type="entry name" value="S_locus_glycop"/>
    <property type="match status" value="1"/>
</dbReference>
<evidence type="ECO:0000256" key="5">
    <source>
        <dbReference type="ARBA" id="ARBA00022536"/>
    </source>
</evidence>
<evidence type="ECO:0000256" key="12">
    <source>
        <dbReference type="ARBA" id="ARBA00022777"/>
    </source>
</evidence>
<keyword evidence="8" id="KW-0812">Transmembrane</keyword>
<protein>
    <recommendedName>
        <fullName evidence="2">non-specific serine/threonine protein kinase</fullName>
        <ecNumber evidence="2">2.7.11.1</ecNumber>
    </recommendedName>
</protein>
<dbReference type="EC" id="2.7.11.1" evidence="2"/>
<keyword evidence="10" id="KW-0430">Lectin</keyword>
<dbReference type="PROSITE" id="PS50927">
    <property type="entry name" value="BULB_LECTIN"/>
    <property type="match status" value="1"/>
</dbReference>
<dbReference type="Pfam" id="PF11883">
    <property type="entry name" value="DUF3403"/>
    <property type="match status" value="1"/>
</dbReference>
<keyword evidence="16" id="KW-1015">Disulfide bond</keyword>
<keyword evidence="6" id="KW-0597">Phosphoprotein</keyword>
<keyword evidence="7" id="KW-0808">Transferase</keyword>
<dbReference type="Gene3D" id="1.10.510.10">
    <property type="entry name" value="Transferase(Phosphotransferase) domain 1"/>
    <property type="match status" value="1"/>
</dbReference>
<comment type="caution">
    <text evidence="20">Lacks conserved residue(s) required for the propagation of feature annotation.</text>
</comment>
<evidence type="ECO:0000256" key="20">
    <source>
        <dbReference type="PROSITE-ProRule" id="PRU00076"/>
    </source>
</evidence>
<keyword evidence="9 21" id="KW-0732">Signal</keyword>